<dbReference type="AlphaFoldDB" id="A0A9P6ADE9"/>
<dbReference type="Proteomes" id="UP000886523">
    <property type="component" value="Unassembled WGS sequence"/>
</dbReference>
<protein>
    <submittedName>
        <fullName evidence="1">Uncharacterized protein</fullName>
    </submittedName>
</protein>
<accession>A0A9P6ADE9</accession>
<evidence type="ECO:0000313" key="1">
    <source>
        <dbReference type="EMBL" id="KAF9503885.1"/>
    </source>
</evidence>
<comment type="caution">
    <text evidence="1">The sequence shown here is derived from an EMBL/GenBank/DDBJ whole genome shotgun (WGS) entry which is preliminary data.</text>
</comment>
<organism evidence="1 2">
    <name type="scientific">Hydnum rufescens UP504</name>
    <dbReference type="NCBI Taxonomy" id="1448309"/>
    <lineage>
        <taxon>Eukaryota</taxon>
        <taxon>Fungi</taxon>
        <taxon>Dikarya</taxon>
        <taxon>Basidiomycota</taxon>
        <taxon>Agaricomycotina</taxon>
        <taxon>Agaricomycetes</taxon>
        <taxon>Cantharellales</taxon>
        <taxon>Hydnaceae</taxon>
        <taxon>Hydnum</taxon>
    </lineage>
</organism>
<reference evidence="1" key="1">
    <citation type="journal article" date="2020" name="Nat. Commun.">
        <title>Large-scale genome sequencing of mycorrhizal fungi provides insights into the early evolution of symbiotic traits.</title>
        <authorList>
            <person name="Miyauchi S."/>
            <person name="Kiss E."/>
            <person name="Kuo A."/>
            <person name="Drula E."/>
            <person name="Kohler A."/>
            <person name="Sanchez-Garcia M."/>
            <person name="Morin E."/>
            <person name="Andreopoulos B."/>
            <person name="Barry K.W."/>
            <person name="Bonito G."/>
            <person name="Buee M."/>
            <person name="Carver A."/>
            <person name="Chen C."/>
            <person name="Cichocki N."/>
            <person name="Clum A."/>
            <person name="Culley D."/>
            <person name="Crous P.W."/>
            <person name="Fauchery L."/>
            <person name="Girlanda M."/>
            <person name="Hayes R.D."/>
            <person name="Keri Z."/>
            <person name="LaButti K."/>
            <person name="Lipzen A."/>
            <person name="Lombard V."/>
            <person name="Magnuson J."/>
            <person name="Maillard F."/>
            <person name="Murat C."/>
            <person name="Nolan M."/>
            <person name="Ohm R.A."/>
            <person name="Pangilinan J."/>
            <person name="Pereira M.F."/>
            <person name="Perotto S."/>
            <person name="Peter M."/>
            <person name="Pfister S."/>
            <person name="Riley R."/>
            <person name="Sitrit Y."/>
            <person name="Stielow J.B."/>
            <person name="Szollosi G."/>
            <person name="Zifcakova L."/>
            <person name="Stursova M."/>
            <person name="Spatafora J.W."/>
            <person name="Tedersoo L."/>
            <person name="Vaario L.M."/>
            <person name="Yamada A."/>
            <person name="Yan M."/>
            <person name="Wang P."/>
            <person name="Xu J."/>
            <person name="Bruns T."/>
            <person name="Baldrian P."/>
            <person name="Vilgalys R."/>
            <person name="Dunand C."/>
            <person name="Henrissat B."/>
            <person name="Grigoriev I.V."/>
            <person name="Hibbett D."/>
            <person name="Nagy L.G."/>
            <person name="Martin F.M."/>
        </authorList>
    </citation>
    <scope>NUCLEOTIDE SEQUENCE</scope>
    <source>
        <strain evidence="1">UP504</strain>
    </source>
</reference>
<dbReference type="EMBL" id="MU129288">
    <property type="protein sequence ID" value="KAF9503885.1"/>
    <property type="molecule type" value="Genomic_DNA"/>
</dbReference>
<sequence>MNAPTSMQNYDKLEPFPGHSAFGLAATDQSTRGLITSNAGKTLEELLEEAGIDESTNTFFLGLAHWGLRDRAILTFFREMNGQSSAWQNKALADTFGQTFYEARDETWEGDDRWYPLSAALDQYRRLDQMRAFQCAAALRDQPPCFPNIKKRNTQGIQYLFLNWLCVESMKWNPSLGDVILHEKVSARVRTALQSPQWIAAVANQVSHIEYHDYQSELLGLVIKLLVLNWPEIKEGKVNPVDLVNDVLAVDKAIHGDKAAGSIGKLFDAPLGDHWDKGIEAFAERERAKGKKFRTEFLPTYNDQEHWNKYYQKLWDYTGTKADISHPVRFYASDLITENIPKQLVSNLLKLLY</sequence>
<dbReference type="OrthoDB" id="10400804at2759"/>
<gene>
    <name evidence="1" type="ORF">BS47DRAFT_1355788</name>
</gene>
<keyword evidence="2" id="KW-1185">Reference proteome</keyword>
<proteinExistence type="predicted"/>
<name>A0A9P6ADE9_9AGAM</name>
<evidence type="ECO:0000313" key="2">
    <source>
        <dbReference type="Proteomes" id="UP000886523"/>
    </source>
</evidence>